<gene>
    <name evidence="1" type="ORF">LPLAT_LOCUS14687</name>
</gene>
<keyword evidence="2" id="KW-1185">Reference proteome</keyword>
<evidence type="ECO:0000313" key="2">
    <source>
        <dbReference type="Proteomes" id="UP001497644"/>
    </source>
</evidence>
<proteinExistence type="predicted"/>
<organism evidence="1 2">
    <name type="scientific">Lasius platythorax</name>
    <dbReference type="NCBI Taxonomy" id="488582"/>
    <lineage>
        <taxon>Eukaryota</taxon>
        <taxon>Metazoa</taxon>
        <taxon>Ecdysozoa</taxon>
        <taxon>Arthropoda</taxon>
        <taxon>Hexapoda</taxon>
        <taxon>Insecta</taxon>
        <taxon>Pterygota</taxon>
        <taxon>Neoptera</taxon>
        <taxon>Endopterygota</taxon>
        <taxon>Hymenoptera</taxon>
        <taxon>Apocrita</taxon>
        <taxon>Aculeata</taxon>
        <taxon>Formicoidea</taxon>
        <taxon>Formicidae</taxon>
        <taxon>Formicinae</taxon>
        <taxon>Lasius</taxon>
        <taxon>Lasius</taxon>
    </lineage>
</organism>
<sequence length="118" mass="13224">MYGSTMLYTTEARELETRERFPSPEACRVVIPRDVAIRSVLGAIKSNDISGDYIPARDSRAGFAPLNLVNDAKFVVLVYDLQRAEVVQKGDDQCELHACCNKLWRSKCQLRENSSAKG</sequence>
<name>A0AAV2PBD8_9HYME</name>
<dbReference type="EMBL" id="OZ034832">
    <property type="protein sequence ID" value="CAL1689852.1"/>
    <property type="molecule type" value="Genomic_DNA"/>
</dbReference>
<dbReference type="AlphaFoldDB" id="A0AAV2PBD8"/>
<reference evidence="1" key="1">
    <citation type="submission" date="2024-04" db="EMBL/GenBank/DDBJ databases">
        <authorList>
            <consortium name="Molecular Ecology Group"/>
        </authorList>
    </citation>
    <scope>NUCLEOTIDE SEQUENCE</scope>
</reference>
<dbReference type="Proteomes" id="UP001497644">
    <property type="component" value="Chromosome 9"/>
</dbReference>
<accession>A0AAV2PBD8</accession>
<protein>
    <submittedName>
        <fullName evidence="1">Uncharacterized protein</fullName>
    </submittedName>
</protein>
<evidence type="ECO:0000313" key="1">
    <source>
        <dbReference type="EMBL" id="CAL1689852.1"/>
    </source>
</evidence>